<gene>
    <name evidence="5" type="ORF">IPOD504_LOCUS2446</name>
</gene>
<evidence type="ECO:0000259" key="4">
    <source>
        <dbReference type="Pfam" id="PF04500"/>
    </source>
</evidence>
<dbReference type="Gene3D" id="2.20.25.240">
    <property type="match status" value="2"/>
</dbReference>
<organism evidence="5 6">
    <name type="scientific">Iphiclides podalirius</name>
    <name type="common">scarce swallowtail</name>
    <dbReference type="NCBI Taxonomy" id="110791"/>
    <lineage>
        <taxon>Eukaryota</taxon>
        <taxon>Metazoa</taxon>
        <taxon>Ecdysozoa</taxon>
        <taxon>Arthropoda</taxon>
        <taxon>Hexapoda</taxon>
        <taxon>Insecta</taxon>
        <taxon>Pterygota</taxon>
        <taxon>Neoptera</taxon>
        <taxon>Endopterygota</taxon>
        <taxon>Lepidoptera</taxon>
        <taxon>Glossata</taxon>
        <taxon>Ditrysia</taxon>
        <taxon>Papilionoidea</taxon>
        <taxon>Papilionidae</taxon>
        <taxon>Papilioninae</taxon>
        <taxon>Iphiclides</taxon>
    </lineage>
</organism>
<feature type="domain" description="FLYWCH-type" evidence="4">
    <location>
        <begin position="21"/>
        <end position="83"/>
    </location>
</feature>
<keyword evidence="6" id="KW-1185">Reference proteome</keyword>
<evidence type="ECO:0000256" key="1">
    <source>
        <dbReference type="ARBA" id="ARBA00022723"/>
    </source>
</evidence>
<feature type="domain" description="FLYWCH-type" evidence="4">
    <location>
        <begin position="88"/>
        <end position="151"/>
    </location>
</feature>
<dbReference type="InterPro" id="IPR007588">
    <property type="entry name" value="Znf_FLYWCH"/>
</dbReference>
<keyword evidence="2" id="KW-0863">Zinc-finger</keyword>
<feature type="non-terminal residue" evidence="5">
    <location>
        <position position="1"/>
    </location>
</feature>
<dbReference type="EMBL" id="OW152824">
    <property type="protein sequence ID" value="CAH2040283.1"/>
    <property type="molecule type" value="Genomic_DNA"/>
</dbReference>
<evidence type="ECO:0000256" key="2">
    <source>
        <dbReference type="ARBA" id="ARBA00022771"/>
    </source>
</evidence>
<reference evidence="5" key="1">
    <citation type="submission" date="2022-03" db="EMBL/GenBank/DDBJ databases">
        <authorList>
            <person name="Martin H S."/>
        </authorList>
    </citation>
    <scope>NUCLEOTIDE SEQUENCE</scope>
</reference>
<protein>
    <recommendedName>
        <fullName evidence="4">FLYWCH-type domain-containing protein</fullName>
    </recommendedName>
</protein>
<dbReference type="Pfam" id="PF04500">
    <property type="entry name" value="FLYWCH"/>
    <property type="match status" value="2"/>
</dbReference>
<keyword evidence="3" id="KW-0862">Zinc</keyword>
<accession>A0ABN8HTP3</accession>
<keyword evidence="1" id="KW-0479">Metal-binding</keyword>
<evidence type="ECO:0000313" key="6">
    <source>
        <dbReference type="Proteomes" id="UP000837857"/>
    </source>
</evidence>
<dbReference type="Proteomes" id="UP000837857">
    <property type="component" value="Chromosome 12"/>
</dbReference>
<proteinExistence type="predicted"/>
<name>A0ABN8HTP3_9NEOP</name>
<evidence type="ECO:0000256" key="3">
    <source>
        <dbReference type="ARBA" id="ARBA00022833"/>
    </source>
</evidence>
<evidence type="ECO:0000313" key="5">
    <source>
        <dbReference type="EMBL" id="CAH2040283.1"/>
    </source>
</evidence>
<sequence>MKDKRRSNCIKERWGCAKLRYVKSQRGNTLLRLNNYNFTLRKRTSKVHNKKRWVCSTHINRGCKAAVTTINDAVVSRKYEHNHQPTTFVTSQRGNTLLRIGSYTFYYKKPKPGGTAHKKRWVCSTHFSRGCKAVVYTVDDEIVTLRHDHSHEPTNTYRGKY</sequence>